<dbReference type="EMBL" id="OCNH01000001">
    <property type="protein sequence ID" value="SOD81162.1"/>
    <property type="molecule type" value="Genomic_DNA"/>
</dbReference>
<protein>
    <submittedName>
        <fullName evidence="1">Uncharacterized protein</fullName>
    </submittedName>
</protein>
<dbReference type="Proteomes" id="UP000219452">
    <property type="component" value="Unassembled WGS sequence"/>
</dbReference>
<organism evidence="1 2">
    <name type="scientific">Spirosoma fluviale</name>
    <dbReference type="NCBI Taxonomy" id="1597977"/>
    <lineage>
        <taxon>Bacteria</taxon>
        <taxon>Pseudomonadati</taxon>
        <taxon>Bacteroidota</taxon>
        <taxon>Cytophagia</taxon>
        <taxon>Cytophagales</taxon>
        <taxon>Cytophagaceae</taxon>
        <taxon>Spirosoma</taxon>
    </lineage>
</organism>
<proteinExistence type="predicted"/>
<reference evidence="2" key="1">
    <citation type="submission" date="2017-09" db="EMBL/GenBank/DDBJ databases">
        <authorList>
            <person name="Varghese N."/>
            <person name="Submissions S."/>
        </authorList>
    </citation>
    <scope>NUCLEOTIDE SEQUENCE [LARGE SCALE GENOMIC DNA]</scope>
    <source>
        <strain evidence="2">DSM 29961</strain>
    </source>
</reference>
<gene>
    <name evidence="1" type="ORF">SAMN06269250_1695</name>
</gene>
<sequence length="56" mass="6400">MAMFLVDHAIKTRGTEVVRLAKYQKCHRRLLTQRTRKVELVLSFPGSIIASVALVF</sequence>
<evidence type="ECO:0000313" key="2">
    <source>
        <dbReference type="Proteomes" id="UP000219452"/>
    </source>
</evidence>
<name>A0A286FD78_9BACT</name>
<evidence type="ECO:0000313" key="1">
    <source>
        <dbReference type="EMBL" id="SOD81162.1"/>
    </source>
</evidence>
<accession>A0A286FD78</accession>
<keyword evidence="2" id="KW-1185">Reference proteome</keyword>
<dbReference type="AlphaFoldDB" id="A0A286FD78"/>